<proteinExistence type="predicted"/>
<comment type="caution">
    <text evidence="1">The sequence shown here is derived from an EMBL/GenBank/DDBJ whole genome shotgun (WGS) entry which is preliminary data.</text>
</comment>
<protein>
    <recommendedName>
        <fullName evidence="3">DUF5060 domain-containing protein</fullName>
    </recommendedName>
</protein>
<keyword evidence="2" id="KW-1185">Reference proteome</keyword>
<evidence type="ECO:0008006" key="3">
    <source>
        <dbReference type="Google" id="ProtNLM"/>
    </source>
</evidence>
<accession>A0ABQ5Q0A8</accession>
<sequence>MSSFLMSEAVALVRTVQAVAAFILFTAFAPLALRGAADPRPEPRIVSLKGFEAAEVRSQGFSLPRPMKVHIYAKGGGLRRLVHARTDEPFFAYGWILNAATREVVWQMDGTNTRRDWEYRVADQYLELPAGSYEAYFSNHGFGQSLLFAQWTRNIDRRSLQAEQAERPRGFLAAFGADRTSLLRHWREQVGNYGLEIYLPGGNPSEVPTFEAPLRWKNVLVALAATADSGHWTQAFHVRKPVTLHIYAEGEGSGRRMHDYGWIIEARTRARVWEMSMDKAQFAGGARKNRRQVETVTLPAGDYEATFVTDDSHSPADWNAAPPCDPWMYGLTLAVPSDTDLAAVSLAKPMAWVPLAELVRVGNDQDRSVAFTLTAAHSVRVYAIAEGSGDEMADEAWIEDAAGKRVWVMVYDHTQFAGGTTKNRLADEVISLPRGTYTLRFRTDDSHAYGHWNSDAPWDPEHYGITVYAGR</sequence>
<organism evidence="1 2">
    <name type="scientific">Geothrix edaphica</name>
    <dbReference type="NCBI Taxonomy" id="2927976"/>
    <lineage>
        <taxon>Bacteria</taxon>
        <taxon>Pseudomonadati</taxon>
        <taxon>Acidobacteriota</taxon>
        <taxon>Holophagae</taxon>
        <taxon>Holophagales</taxon>
        <taxon>Holophagaceae</taxon>
        <taxon>Geothrix</taxon>
    </lineage>
</organism>
<dbReference type="RefSeq" id="WP_285609711.1">
    <property type="nucleotide sequence ID" value="NZ_BSDC01000003.1"/>
</dbReference>
<dbReference type="EMBL" id="BSDC01000003">
    <property type="protein sequence ID" value="GLH68058.1"/>
    <property type="molecule type" value="Genomic_DNA"/>
</dbReference>
<evidence type="ECO:0000313" key="1">
    <source>
        <dbReference type="EMBL" id="GLH68058.1"/>
    </source>
</evidence>
<dbReference type="Proteomes" id="UP001165044">
    <property type="component" value="Unassembled WGS sequence"/>
</dbReference>
<gene>
    <name evidence="1" type="ORF">GETHED_24220</name>
</gene>
<reference evidence="1" key="1">
    <citation type="journal article" date="2023" name="Antonie Van Leeuwenhoek">
        <title>Mesoterricola silvestris gen. nov., sp. nov., Mesoterricola sediminis sp. nov., Geothrix oryzae sp. nov., Geothrix edaphica sp. nov., Geothrix rubra sp. nov., and Geothrix limicola sp. nov., six novel members of Acidobacteriota isolated from soils.</title>
        <authorList>
            <person name="Itoh H."/>
            <person name="Sugisawa Y."/>
            <person name="Mise K."/>
            <person name="Xu Z."/>
            <person name="Kuniyasu M."/>
            <person name="Ushijima N."/>
            <person name="Kawano K."/>
            <person name="Kobayashi E."/>
            <person name="Shiratori Y."/>
            <person name="Masuda Y."/>
            <person name="Senoo K."/>
        </authorList>
    </citation>
    <scope>NUCLEOTIDE SEQUENCE</scope>
    <source>
        <strain evidence="1">Red802</strain>
    </source>
</reference>
<name>A0ABQ5Q0A8_9BACT</name>
<evidence type="ECO:0000313" key="2">
    <source>
        <dbReference type="Proteomes" id="UP001165044"/>
    </source>
</evidence>